<evidence type="ECO:0000259" key="6">
    <source>
        <dbReference type="PROSITE" id="PS50801"/>
    </source>
</evidence>
<feature type="transmembrane region" description="Helical" evidence="5">
    <location>
        <begin position="349"/>
        <end position="379"/>
    </location>
</feature>
<dbReference type="InterPro" id="IPR052706">
    <property type="entry name" value="Membrane-Transporter-like"/>
</dbReference>
<feature type="transmembrane region" description="Helical" evidence="5">
    <location>
        <begin position="218"/>
        <end position="238"/>
    </location>
</feature>
<evidence type="ECO:0000256" key="4">
    <source>
        <dbReference type="ARBA" id="ARBA00023136"/>
    </source>
</evidence>
<keyword evidence="2 5" id="KW-0812">Transmembrane</keyword>
<dbReference type="PANTHER" id="PTHR43310:SF1">
    <property type="entry name" value="SULFATE TRANSPORTER YBAR-RELATED"/>
    <property type="match status" value="1"/>
</dbReference>
<feature type="transmembrane region" description="Helical" evidence="5">
    <location>
        <begin position="167"/>
        <end position="184"/>
    </location>
</feature>
<dbReference type="Pfam" id="PF01740">
    <property type="entry name" value="STAS"/>
    <property type="match status" value="1"/>
</dbReference>
<dbReference type="InterPro" id="IPR036513">
    <property type="entry name" value="STAS_dom_sf"/>
</dbReference>
<feature type="transmembrane region" description="Helical" evidence="5">
    <location>
        <begin position="139"/>
        <end position="160"/>
    </location>
</feature>
<evidence type="ECO:0000256" key="3">
    <source>
        <dbReference type="ARBA" id="ARBA00022989"/>
    </source>
</evidence>
<accession>A0ABW5WX98</accession>
<feature type="transmembrane region" description="Helical" evidence="5">
    <location>
        <begin position="88"/>
        <end position="107"/>
    </location>
</feature>
<feature type="domain" description="STAS" evidence="6">
    <location>
        <begin position="386"/>
        <end position="483"/>
    </location>
</feature>
<comment type="caution">
    <text evidence="7">The sequence shown here is derived from an EMBL/GenBank/DDBJ whole genome shotgun (WGS) entry which is preliminary data.</text>
</comment>
<evidence type="ECO:0000256" key="5">
    <source>
        <dbReference type="SAM" id="Phobius"/>
    </source>
</evidence>
<dbReference type="RefSeq" id="WP_377774626.1">
    <property type="nucleotide sequence ID" value="NZ_JBHUOQ010000004.1"/>
</dbReference>
<dbReference type="Proteomes" id="UP001597519">
    <property type="component" value="Unassembled WGS sequence"/>
</dbReference>
<dbReference type="InterPro" id="IPR002645">
    <property type="entry name" value="STAS_dom"/>
</dbReference>
<sequence length="483" mass="52710">MIETIKKEWFTEPAVNILSGIVVALALIPEAIAFSIIAGVDPMVGLYASFIIAVVISFVGGRPAMISAATGAVALIVVPLVREYGLDYLLAATILMGLIQIILGILKVGKLLKFIPNSVMIGFVNALAILIFMTQLEHIFGISFDTYIYVIVTLAILYILPRFLKKIPAPLFVIVILTGIYIIFGSDLRTVGDLGTIDRSLPAFLIPDIPFNLETLKIILPYSLSMAVVGLVESLLTAKIVDNATDTYSSKNRESRGQGIANFINGFFGGMGGCAMIGQSIINVTSGATTRLSTFTAGVVLMFLIIVLGDWVVQIPMPILAGIMVMVSVSTFDWGSFKYLVKAPRTDAFVMLITVTIVLFTHNLAVGVVTGVIFSAIFFATKISKVNVSVEETTHQITFHFEGQIFFASIDTTIEQLKFKKYGKDIYLDFSKAHLWDDSAVDAIDTIVKKFEDHGNQVSVNQLNADSRKIMKELSKLNEQHLT</sequence>
<dbReference type="Gene3D" id="3.30.750.24">
    <property type="entry name" value="STAS domain"/>
    <property type="match status" value="1"/>
</dbReference>
<comment type="subcellular location">
    <subcellularLocation>
        <location evidence="1">Membrane</location>
        <topology evidence="1">Multi-pass membrane protein</topology>
    </subcellularLocation>
</comment>
<feature type="transmembrane region" description="Helical" evidence="5">
    <location>
        <begin position="259"/>
        <end position="282"/>
    </location>
</feature>
<protein>
    <submittedName>
        <fullName evidence="7">SulP family inorganic anion transporter</fullName>
    </submittedName>
</protein>
<feature type="transmembrane region" description="Helical" evidence="5">
    <location>
        <begin position="319"/>
        <end position="337"/>
    </location>
</feature>
<feature type="transmembrane region" description="Helical" evidence="5">
    <location>
        <begin position="294"/>
        <end position="312"/>
    </location>
</feature>
<evidence type="ECO:0000256" key="2">
    <source>
        <dbReference type="ARBA" id="ARBA00022692"/>
    </source>
</evidence>
<dbReference type="InterPro" id="IPR011547">
    <property type="entry name" value="SLC26A/SulP_dom"/>
</dbReference>
<evidence type="ECO:0000256" key="1">
    <source>
        <dbReference type="ARBA" id="ARBA00004141"/>
    </source>
</evidence>
<gene>
    <name evidence="7" type="ORF">ACFSX4_11200</name>
</gene>
<proteinExistence type="predicted"/>
<dbReference type="EMBL" id="JBHUOQ010000004">
    <property type="protein sequence ID" value="MFD2831030.1"/>
    <property type="molecule type" value="Genomic_DNA"/>
</dbReference>
<reference evidence="8" key="1">
    <citation type="journal article" date="2019" name="Int. J. Syst. Evol. Microbiol.">
        <title>The Global Catalogue of Microorganisms (GCM) 10K type strain sequencing project: providing services to taxonomists for standard genome sequencing and annotation.</title>
        <authorList>
            <consortium name="The Broad Institute Genomics Platform"/>
            <consortium name="The Broad Institute Genome Sequencing Center for Infectious Disease"/>
            <person name="Wu L."/>
            <person name="Ma J."/>
        </authorList>
    </citation>
    <scope>NUCLEOTIDE SEQUENCE [LARGE SCALE GENOMIC DNA]</scope>
    <source>
        <strain evidence="8">KCTC 33575</strain>
    </source>
</reference>
<dbReference type="PANTHER" id="PTHR43310">
    <property type="entry name" value="SULFATE TRANSPORTER YBAR-RELATED"/>
    <property type="match status" value="1"/>
</dbReference>
<keyword evidence="4 5" id="KW-0472">Membrane</keyword>
<dbReference type="Pfam" id="PF00916">
    <property type="entry name" value="Sulfate_transp"/>
    <property type="match status" value="2"/>
</dbReference>
<dbReference type="PROSITE" id="PS50801">
    <property type="entry name" value="STAS"/>
    <property type="match status" value="1"/>
</dbReference>
<dbReference type="InterPro" id="IPR018045">
    <property type="entry name" value="S04_transporter_CS"/>
</dbReference>
<dbReference type="SUPFAM" id="SSF52091">
    <property type="entry name" value="SpoIIaa-like"/>
    <property type="match status" value="1"/>
</dbReference>
<feature type="transmembrane region" description="Helical" evidence="5">
    <location>
        <begin position="43"/>
        <end position="59"/>
    </location>
</feature>
<name>A0ABW5WX98_9STAP</name>
<evidence type="ECO:0000313" key="7">
    <source>
        <dbReference type="EMBL" id="MFD2831030.1"/>
    </source>
</evidence>
<feature type="transmembrane region" description="Helical" evidence="5">
    <location>
        <begin position="15"/>
        <end position="37"/>
    </location>
</feature>
<evidence type="ECO:0000313" key="8">
    <source>
        <dbReference type="Proteomes" id="UP001597519"/>
    </source>
</evidence>
<keyword evidence="8" id="KW-1185">Reference proteome</keyword>
<keyword evidence="3 5" id="KW-1133">Transmembrane helix</keyword>
<organism evidence="7 8">
    <name type="scientific">Corticicoccus populi</name>
    <dbReference type="NCBI Taxonomy" id="1812821"/>
    <lineage>
        <taxon>Bacteria</taxon>
        <taxon>Bacillati</taxon>
        <taxon>Bacillota</taxon>
        <taxon>Bacilli</taxon>
        <taxon>Bacillales</taxon>
        <taxon>Staphylococcaceae</taxon>
        <taxon>Corticicoccus</taxon>
    </lineage>
</organism>
<dbReference type="PROSITE" id="PS01130">
    <property type="entry name" value="SLC26A"/>
    <property type="match status" value="1"/>
</dbReference>
<feature type="transmembrane region" description="Helical" evidence="5">
    <location>
        <begin position="114"/>
        <end position="133"/>
    </location>
</feature>